<comment type="caution">
    <text evidence="2">The sequence shown here is derived from an EMBL/GenBank/DDBJ whole genome shotgun (WGS) entry which is preliminary data.</text>
</comment>
<gene>
    <name evidence="2" type="ORF">EV213_11560</name>
</gene>
<dbReference type="RefSeq" id="WP_133581469.1">
    <property type="nucleotide sequence ID" value="NZ_SNYJ01000015.1"/>
</dbReference>
<evidence type="ECO:0000256" key="1">
    <source>
        <dbReference type="SAM" id="Phobius"/>
    </source>
</evidence>
<evidence type="ECO:0000313" key="2">
    <source>
        <dbReference type="EMBL" id="TDQ36967.1"/>
    </source>
</evidence>
<keyword evidence="1" id="KW-0812">Transmembrane</keyword>
<keyword evidence="1" id="KW-1133">Transmembrane helix</keyword>
<reference evidence="2 3" key="1">
    <citation type="submission" date="2019-03" db="EMBL/GenBank/DDBJ databases">
        <title>Genomic Encyclopedia of Type Strains, Phase IV (KMG-IV): sequencing the most valuable type-strain genomes for metagenomic binning, comparative biology and taxonomic classification.</title>
        <authorList>
            <person name="Goeker M."/>
        </authorList>
    </citation>
    <scope>NUCLEOTIDE SEQUENCE [LARGE SCALE GENOMIC DNA]</scope>
    <source>
        <strain evidence="2 3">DSM 28697</strain>
    </source>
</reference>
<evidence type="ECO:0000313" key="3">
    <source>
        <dbReference type="Proteomes" id="UP000295632"/>
    </source>
</evidence>
<organism evidence="2 3">
    <name type="scientific">Aureibacillus halotolerans</name>
    <dbReference type="NCBI Taxonomy" id="1508390"/>
    <lineage>
        <taxon>Bacteria</taxon>
        <taxon>Bacillati</taxon>
        <taxon>Bacillota</taxon>
        <taxon>Bacilli</taxon>
        <taxon>Bacillales</taxon>
        <taxon>Bacillaceae</taxon>
        <taxon>Aureibacillus</taxon>
    </lineage>
</organism>
<keyword evidence="1" id="KW-0472">Membrane</keyword>
<protein>
    <recommendedName>
        <fullName evidence="4">YrhC-like protein</fullName>
    </recommendedName>
</protein>
<accession>A0A4V3D4N4</accession>
<proteinExistence type="predicted"/>
<evidence type="ECO:0008006" key="4">
    <source>
        <dbReference type="Google" id="ProtNLM"/>
    </source>
</evidence>
<keyword evidence="3" id="KW-1185">Reference proteome</keyword>
<feature type="transmembrane region" description="Helical" evidence="1">
    <location>
        <begin position="43"/>
        <end position="63"/>
    </location>
</feature>
<dbReference type="Proteomes" id="UP000295632">
    <property type="component" value="Unassembled WGS sequence"/>
</dbReference>
<dbReference type="AlphaFoldDB" id="A0A4V3D4N4"/>
<feature type="transmembrane region" description="Helical" evidence="1">
    <location>
        <begin position="16"/>
        <end position="37"/>
    </location>
</feature>
<sequence>MNQAHIDLQVINRLKWSFVTLIIIGGSVALFFLLLQRPVPNDGLYLCGLWGVATLSTAAGWIYSVRHKKSS</sequence>
<dbReference type="EMBL" id="SNYJ01000015">
    <property type="protein sequence ID" value="TDQ36967.1"/>
    <property type="molecule type" value="Genomic_DNA"/>
</dbReference>
<name>A0A4V3D4N4_9BACI</name>